<dbReference type="GO" id="GO:0005524">
    <property type="term" value="F:ATP binding"/>
    <property type="evidence" value="ECO:0007669"/>
    <property type="project" value="UniProtKB-KW"/>
</dbReference>
<evidence type="ECO:0000256" key="5">
    <source>
        <dbReference type="ARBA" id="ARBA00063837"/>
    </source>
</evidence>
<dbReference type="InterPro" id="IPR027417">
    <property type="entry name" value="P-loop_NTPase"/>
</dbReference>
<dbReference type="InterPro" id="IPR003439">
    <property type="entry name" value="ABC_transporter-like_ATP-bd"/>
</dbReference>
<keyword evidence="2" id="KW-0547">Nucleotide-binding</keyword>
<dbReference type="GO" id="GO:0005886">
    <property type="term" value="C:plasma membrane"/>
    <property type="evidence" value="ECO:0007669"/>
    <property type="project" value="UniProtKB-ARBA"/>
</dbReference>
<protein>
    <submittedName>
        <fullName evidence="8">Putative cell-division protein</fullName>
    </submittedName>
</protein>
<comment type="subunit">
    <text evidence="5">Homodimer. Forms a membrane-associated complex with FtsX.</text>
</comment>
<dbReference type="FunFam" id="3.40.50.300:FF:000056">
    <property type="entry name" value="Cell division ATP-binding protein FtsE"/>
    <property type="match status" value="1"/>
</dbReference>
<evidence type="ECO:0000259" key="7">
    <source>
        <dbReference type="PROSITE" id="PS50893"/>
    </source>
</evidence>
<keyword evidence="8" id="KW-0614">Plasmid</keyword>
<comment type="similarity">
    <text evidence="1">Belongs to the ABC transporter superfamily.</text>
</comment>
<dbReference type="PANTHER" id="PTHR24220">
    <property type="entry name" value="IMPORT ATP-BINDING PROTEIN"/>
    <property type="match status" value="1"/>
</dbReference>
<dbReference type="SMART" id="SM00382">
    <property type="entry name" value="AAA"/>
    <property type="match status" value="1"/>
</dbReference>
<evidence type="ECO:0000256" key="2">
    <source>
        <dbReference type="ARBA" id="ARBA00022741"/>
    </source>
</evidence>
<reference evidence="8" key="2">
    <citation type="submission" date="2014-02" db="EMBL/GenBank/DDBJ databases">
        <title>Plasmid-mediated 2-methylpyridine and pyridine degradation in Arthrobacter sp. 68b.</title>
        <authorList>
            <person name="Stanislauskiene R."/>
            <person name="Rutkiene R."/>
            <person name="Gasparaviciute R."/>
            <person name="Meskiene R."/>
            <person name="Bachamatova I."/>
            <person name="Marcinkeviciene L."/>
            <person name="Meskys R."/>
        </authorList>
    </citation>
    <scope>NUCLEOTIDE SEQUENCE</scope>
    <source>
        <strain evidence="8">68b</strain>
        <plasmid evidence="8">p2MP</plasmid>
    </source>
</reference>
<dbReference type="GO" id="GO:0016887">
    <property type="term" value="F:ATP hydrolysis activity"/>
    <property type="evidence" value="ECO:0007669"/>
    <property type="project" value="InterPro"/>
</dbReference>
<geneLocation type="plasmid" evidence="8">
    <name>p2MP</name>
</geneLocation>
<evidence type="ECO:0000256" key="6">
    <source>
        <dbReference type="SAM" id="MobiDB-lite"/>
    </source>
</evidence>
<evidence type="ECO:0000256" key="1">
    <source>
        <dbReference type="ARBA" id="ARBA00005417"/>
    </source>
</evidence>
<dbReference type="Pfam" id="PF00005">
    <property type="entry name" value="ABC_tran"/>
    <property type="match status" value="1"/>
</dbReference>
<dbReference type="EMBL" id="KJ410765">
    <property type="protein sequence ID" value="AKG47408.1"/>
    <property type="molecule type" value="Genomic_DNA"/>
</dbReference>
<feature type="domain" description="ABC transporter" evidence="7">
    <location>
        <begin position="40"/>
        <end position="278"/>
    </location>
</feature>
<feature type="region of interest" description="Disordered" evidence="6">
    <location>
        <begin position="1"/>
        <end position="37"/>
    </location>
</feature>
<evidence type="ECO:0000256" key="4">
    <source>
        <dbReference type="ARBA" id="ARBA00054718"/>
    </source>
</evidence>
<organism evidence="8">
    <name type="scientific">Arthrobacter sp. 68b</name>
    <dbReference type="NCBI Taxonomy" id="311808"/>
    <lineage>
        <taxon>Bacteria</taxon>
        <taxon>Bacillati</taxon>
        <taxon>Actinomycetota</taxon>
        <taxon>Actinomycetes</taxon>
        <taxon>Micrococcales</taxon>
        <taxon>Micrococcaceae</taxon>
        <taxon>Arthrobacter</taxon>
    </lineage>
</organism>
<evidence type="ECO:0000256" key="3">
    <source>
        <dbReference type="ARBA" id="ARBA00022840"/>
    </source>
</evidence>
<dbReference type="GO" id="GO:0022857">
    <property type="term" value="F:transmembrane transporter activity"/>
    <property type="evidence" value="ECO:0007669"/>
    <property type="project" value="TreeGrafter"/>
</dbReference>
<name>A0A0F7CQV8_9MICC</name>
<accession>A0A0F7CQV8</accession>
<dbReference type="SUPFAM" id="SSF52540">
    <property type="entry name" value="P-loop containing nucleoside triphosphate hydrolases"/>
    <property type="match status" value="1"/>
</dbReference>
<dbReference type="InterPro" id="IPR015854">
    <property type="entry name" value="ABC_transpr_LolD-like"/>
</dbReference>
<proteinExistence type="inferred from homology"/>
<dbReference type="Gene3D" id="3.40.50.300">
    <property type="entry name" value="P-loop containing nucleotide triphosphate hydrolases"/>
    <property type="match status" value="1"/>
</dbReference>
<dbReference type="AlphaFoldDB" id="A0A0F7CQV8"/>
<sequence>MDFDRVRRVPASRSGEPSLLPSPNARAGSPSAPPTNRTIISFDNVTKIYDAKAKPALDNVSFNIQSGEFVILSGPSGAGKSTILRLIQREERATTGVVSVEGRNVGKLSRRASGKLRQDIGSVTTDPRLLPDKNVFSNVAYPLVVFGKQRHVIREMVPAVLKTVGLEGKESRMPHELSTSDQLRVAIARAIVNKPKILLADEPTNNLDPSTAAGIFGLLDEINWNGLTVVMATHSYDVANRVRQPVRVIALRNGVLLPGQGHQGDVVAPATSAVRAQR</sequence>
<keyword evidence="3" id="KW-0067">ATP-binding</keyword>
<dbReference type="PANTHER" id="PTHR24220:SF470">
    <property type="entry name" value="CELL DIVISION ATP-BINDING PROTEIN FTSE"/>
    <property type="match status" value="1"/>
</dbReference>
<dbReference type="PROSITE" id="PS50893">
    <property type="entry name" value="ABC_TRANSPORTER_2"/>
    <property type="match status" value="1"/>
</dbReference>
<comment type="function">
    <text evidence="4">Part of the ABC transporter FtsEX involved in cellular division. Has ATPase activity.</text>
</comment>
<reference evidence="8" key="1">
    <citation type="journal article" date="2011" name="Biologija">
        <title>Analysis of phthalate degradation operon from Arthrobacter sp. 68b.</title>
        <authorList>
            <person name="Stanislauskiene R."/>
            <person name="Rudenkov M."/>
            <person name="Karvelis L."/>
            <person name="Gasparaviciute R."/>
            <person name="Meskiene R."/>
            <person name="Casaite V."/>
            <person name="Meskys R."/>
        </authorList>
    </citation>
    <scope>NUCLEOTIDE SEQUENCE</scope>
    <source>
        <strain evidence="8">68b</strain>
        <plasmid evidence="8">p2MP</plasmid>
    </source>
</reference>
<dbReference type="InterPro" id="IPR003593">
    <property type="entry name" value="AAA+_ATPase"/>
</dbReference>
<evidence type="ECO:0000313" key="8">
    <source>
        <dbReference type="EMBL" id="AKG47408.1"/>
    </source>
</evidence>